<keyword evidence="3" id="KW-1185">Reference proteome</keyword>
<organism evidence="2 3">
    <name type="scientific">Natronococcus jeotgali DSM 18795</name>
    <dbReference type="NCBI Taxonomy" id="1227498"/>
    <lineage>
        <taxon>Archaea</taxon>
        <taxon>Methanobacteriati</taxon>
        <taxon>Methanobacteriota</taxon>
        <taxon>Stenosarchaea group</taxon>
        <taxon>Halobacteria</taxon>
        <taxon>Halobacteriales</taxon>
        <taxon>Natrialbaceae</taxon>
        <taxon>Natronococcus</taxon>
    </lineage>
</organism>
<comment type="caution">
    <text evidence="2">The sequence shown here is derived from an EMBL/GenBank/DDBJ whole genome shotgun (WGS) entry which is preliminary data.</text>
</comment>
<sequence>MFRGRFDDHCTRSVRELRSFGSNADVEFCDDRRSMSEHAWLSELDSESRERKSNRSSRRFGGDFVLRNRRGSRSNDRSIVLSRERELRSRGPTASLR</sequence>
<gene>
    <name evidence="2" type="ORF">C492_04615</name>
</gene>
<reference evidence="2 3" key="1">
    <citation type="journal article" date="2014" name="PLoS Genet.">
        <title>Phylogenetically driven sequencing of extremely halophilic archaea reveals strategies for static and dynamic osmo-response.</title>
        <authorList>
            <person name="Becker E.A."/>
            <person name="Seitzer P.M."/>
            <person name="Tritt A."/>
            <person name="Larsen D."/>
            <person name="Krusor M."/>
            <person name="Yao A.I."/>
            <person name="Wu D."/>
            <person name="Madern D."/>
            <person name="Eisen J.A."/>
            <person name="Darling A.E."/>
            <person name="Facciotti M.T."/>
        </authorList>
    </citation>
    <scope>NUCLEOTIDE SEQUENCE [LARGE SCALE GENOMIC DNA]</scope>
    <source>
        <strain evidence="2 3">DSM 18795</strain>
    </source>
</reference>
<feature type="region of interest" description="Disordered" evidence="1">
    <location>
        <begin position="67"/>
        <end position="97"/>
    </location>
</feature>
<evidence type="ECO:0000313" key="3">
    <source>
        <dbReference type="Proteomes" id="UP000011531"/>
    </source>
</evidence>
<proteinExistence type="predicted"/>
<accession>L9XSN0</accession>
<evidence type="ECO:0000313" key="2">
    <source>
        <dbReference type="EMBL" id="ELY64785.1"/>
    </source>
</evidence>
<name>L9XSN0_9EURY</name>
<dbReference type="Proteomes" id="UP000011531">
    <property type="component" value="Unassembled WGS sequence"/>
</dbReference>
<evidence type="ECO:0000256" key="1">
    <source>
        <dbReference type="SAM" id="MobiDB-lite"/>
    </source>
</evidence>
<protein>
    <submittedName>
        <fullName evidence="2">Uncharacterized protein</fullName>
    </submittedName>
</protein>
<dbReference type="AlphaFoldDB" id="L9XSN0"/>
<dbReference type="EMBL" id="AOIA01000031">
    <property type="protein sequence ID" value="ELY64785.1"/>
    <property type="molecule type" value="Genomic_DNA"/>
</dbReference>